<keyword evidence="1" id="KW-0812">Transmembrane</keyword>
<evidence type="ECO:0000256" key="1">
    <source>
        <dbReference type="SAM" id="Phobius"/>
    </source>
</evidence>
<sequence>MSPQKNQFHQIEQPLGLKFGVALTGVALIGLNFWWFVFSRNQVPGD</sequence>
<dbReference type="EMBL" id="CADCTM010000292">
    <property type="protein sequence ID" value="CAA9250531.1"/>
    <property type="molecule type" value="Genomic_DNA"/>
</dbReference>
<accession>A0A6J4IEP0</accession>
<organism evidence="2">
    <name type="scientific">uncultured Coleofasciculus sp</name>
    <dbReference type="NCBI Taxonomy" id="1267456"/>
    <lineage>
        <taxon>Bacteria</taxon>
        <taxon>Bacillati</taxon>
        <taxon>Cyanobacteriota</taxon>
        <taxon>Cyanophyceae</taxon>
        <taxon>Coleofasciculales</taxon>
        <taxon>Coleofasciculaceae</taxon>
        <taxon>Coleofasciculus</taxon>
        <taxon>environmental samples</taxon>
    </lineage>
</organism>
<proteinExistence type="predicted"/>
<evidence type="ECO:0000313" key="2">
    <source>
        <dbReference type="EMBL" id="CAA9250531.1"/>
    </source>
</evidence>
<protein>
    <submittedName>
        <fullName evidence="2">Uncharacterized protein</fullName>
    </submittedName>
</protein>
<name>A0A6J4IEP0_9CYAN</name>
<feature type="transmembrane region" description="Helical" evidence="1">
    <location>
        <begin position="15"/>
        <end position="37"/>
    </location>
</feature>
<reference evidence="2" key="1">
    <citation type="submission" date="2020-02" db="EMBL/GenBank/DDBJ databases">
        <authorList>
            <person name="Meier V. D."/>
        </authorList>
    </citation>
    <scope>NUCLEOTIDE SEQUENCE</scope>
    <source>
        <strain evidence="2">AVDCRST_MAG92</strain>
    </source>
</reference>
<keyword evidence="1" id="KW-0472">Membrane</keyword>
<dbReference type="AlphaFoldDB" id="A0A6J4IEP0"/>
<gene>
    <name evidence="2" type="ORF">AVDCRST_MAG92-1956</name>
</gene>
<keyword evidence="1" id="KW-1133">Transmembrane helix</keyword>